<dbReference type="InterPro" id="IPR036517">
    <property type="entry name" value="FF_domain_sf"/>
</dbReference>
<feature type="compositionally biased region" description="Acidic residues" evidence="2">
    <location>
        <begin position="268"/>
        <end position="287"/>
    </location>
</feature>
<feature type="compositionally biased region" description="Basic and acidic residues" evidence="2">
    <location>
        <begin position="179"/>
        <end position="196"/>
    </location>
</feature>
<feature type="region of interest" description="Disordered" evidence="2">
    <location>
        <begin position="83"/>
        <end position="123"/>
    </location>
</feature>
<reference evidence="4 5" key="1">
    <citation type="journal article" date="2023" name="Res Sq">
        <title>Genomic and morphological characterization of Knufia obscura isolated from the Mars 2020 spacecraft assembly facility.</title>
        <authorList>
            <person name="Chander A.M."/>
            <person name="Teixeira M.M."/>
            <person name="Singh N.K."/>
            <person name="Williams M.P."/>
            <person name="Parker C.W."/>
            <person name="Leo P."/>
            <person name="Stajich J.E."/>
            <person name="Torok T."/>
            <person name="Tighe S."/>
            <person name="Mason C.E."/>
            <person name="Venkateswaran K."/>
        </authorList>
    </citation>
    <scope>NUCLEOTIDE SEQUENCE [LARGE SCALE GENOMIC DNA]</scope>
    <source>
        <strain evidence="4 5">CCFEE 5817</strain>
    </source>
</reference>
<dbReference type="EMBL" id="JAVHJV010000001">
    <property type="protein sequence ID" value="KAK5946214.1"/>
    <property type="molecule type" value="Genomic_DNA"/>
</dbReference>
<dbReference type="InterPro" id="IPR001202">
    <property type="entry name" value="WW_dom"/>
</dbReference>
<dbReference type="InterPro" id="IPR036020">
    <property type="entry name" value="WW_dom_sf"/>
</dbReference>
<feature type="compositionally biased region" description="Acidic residues" evidence="2">
    <location>
        <begin position="207"/>
        <end position="225"/>
    </location>
</feature>
<accession>A0ABR0S035</accession>
<gene>
    <name evidence="4" type="ORF">PMZ80_000355</name>
</gene>
<evidence type="ECO:0000256" key="2">
    <source>
        <dbReference type="SAM" id="MobiDB-lite"/>
    </source>
</evidence>
<sequence>MLKSTHRAAAGPGSSDTTPLPAGWTEHQAPTGHTYYYNAETNKSTYTRPAIAPEQEELLIDYGATNPDREMQASLNAMQEFHRNNDPNQLRPGHFTGGQSYQDRNRDHSRPNRQGDRPKTKTAIPDCAPWVLVKTKYGRRFVHNTETKESLWKFPSGVMMAVIDMDRVEWEKKKLAEEQKQQEQAEKEAAAQRAEAKTAVQPVPQDYDSDEYEEVEVTDDEDEGGTDAATKRPRLDEPLDQPSADQPPPGPQEFNEDDIAWQLAQMEADEEDPGYDYDFDDQDEEDGGMPLSNDDRDALYRVMLDDHHISPFSTFDALIDTNTPTANAVISDDRWTALPNMSSRRAAFDAWSRNRVAERNANEAAEASGAVPGSTNGTIKKLGKLDPRVAYVRFLAREATPKLYWPEFKRKFRKAPEMADRYLADKDREKLYREYITKLKTSDAERKKEITALLKSVKPEDWQDVHVPLAVEKDLRFYGVRDEKGREELVDGFRATLKR</sequence>
<dbReference type="PANTHER" id="PTHR15377">
    <property type="entry name" value="TRANSCRIPTION ELONGATION REGULATOR 1"/>
    <property type="match status" value="1"/>
</dbReference>
<dbReference type="PANTHER" id="PTHR15377:SF3">
    <property type="entry name" value="WW DOMAIN-CONTAINING PROTEIN"/>
    <property type="match status" value="1"/>
</dbReference>
<dbReference type="SMART" id="SM00456">
    <property type="entry name" value="WW"/>
    <property type="match status" value="2"/>
</dbReference>
<dbReference type="InterPro" id="IPR002713">
    <property type="entry name" value="FF_domain"/>
</dbReference>
<comment type="caution">
    <text evidence="4">The sequence shown here is derived from an EMBL/GenBank/DDBJ whole genome shotgun (WGS) entry which is preliminary data.</text>
</comment>
<evidence type="ECO:0000256" key="1">
    <source>
        <dbReference type="ARBA" id="ARBA00022737"/>
    </source>
</evidence>
<keyword evidence="1" id="KW-0677">Repeat</keyword>
<feature type="domain" description="WW" evidence="3">
    <location>
        <begin position="18"/>
        <end position="51"/>
    </location>
</feature>
<protein>
    <recommendedName>
        <fullName evidence="3">WW domain-containing protein</fullName>
    </recommendedName>
</protein>
<evidence type="ECO:0000313" key="5">
    <source>
        <dbReference type="Proteomes" id="UP001334248"/>
    </source>
</evidence>
<dbReference type="GeneID" id="89993804"/>
<feature type="region of interest" description="Disordered" evidence="2">
    <location>
        <begin position="1"/>
        <end position="30"/>
    </location>
</feature>
<dbReference type="Gene3D" id="2.20.70.10">
    <property type="match status" value="2"/>
</dbReference>
<dbReference type="Pfam" id="PF01846">
    <property type="entry name" value="FF"/>
    <property type="match status" value="1"/>
</dbReference>
<dbReference type="SUPFAM" id="SSF51045">
    <property type="entry name" value="WW domain"/>
    <property type="match status" value="2"/>
</dbReference>
<organism evidence="4 5">
    <name type="scientific">Knufia obscura</name>
    <dbReference type="NCBI Taxonomy" id="1635080"/>
    <lineage>
        <taxon>Eukaryota</taxon>
        <taxon>Fungi</taxon>
        <taxon>Dikarya</taxon>
        <taxon>Ascomycota</taxon>
        <taxon>Pezizomycotina</taxon>
        <taxon>Eurotiomycetes</taxon>
        <taxon>Chaetothyriomycetidae</taxon>
        <taxon>Chaetothyriales</taxon>
        <taxon>Trichomeriaceae</taxon>
        <taxon>Knufia</taxon>
    </lineage>
</organism>
<feature type="region of interest" description="Disordered" evidence="2">
    <location>
        <begin position="268"/>
        <end position="290"/>
    </location>
</feature>
<proteinExistence type="predicted"/>
<feature type="compositionally biased region" description="Basic and acidic residues" evidence="2">
    <location>
        <begin position="103"/>
        <end position="119"/>
    </location>
</feature>
<dbReference type="PROSITE" id="PS50020">
    <property type="entry name" value="WW_DOMAIN_2"/>
    <property type="match status" value="2"/>
</dbReference>
<dbReference type="CDD" id="cd00201">
    <property type="entry name" value="WW"/>
    <property type="match status" value="1"/>
</dbReference>
<evidence type="ECO:0000313" key="4">
    <source>
        <dbReference type="EMBL" id="KAK5946214.1"/>
    </source>
</evidence>
<dbReference type="InterPro" id="IPR045148">
    <property type="entry name" value="TCRG1-like"/>
</dbReference>
<keyword evidence="5" id="KW-1185">Reference proteome</keyword>
<name>A0ABR0S035_9EURO</name>
<dbReference type="SUPFAM" id="SSF81698">
    <property type="entry name" value="FF domain"/>
    <property type="match status" value="1"/>
</dbReference>
<feature type="domain" description="WW" evidence="3">
    <location>
        <begin position="124"/>
        <end position="157"/>
    </location>
</feature>
<feature type="region of interest" description="Disordered" evidence="2">
    <location>
        <begin position="179"/>
        <end position="255"/>
    </location>
</feature>
<dbReference type="RefSeq" id="XP_064734304.1">
    <property type="nucleotide sequence ID" value="XM_064868807.1"/>
</dbReference>
<dbReference type="PROSITE" id="PS01159">
    <property type="entry name" value="WW_DOMAIN_1"/>
    <property type="match status" value="1"/>
</dbReference>
<dbReference type="Pfam" id="PF00397">
    <property type="entry name" value="WW"/>
    <property type="match status" value="1"/>
</dbReference>
<evidence type="ECO:0000259" key="3">
    <source>
        <dbReference type="PROSITE" id="PS50020"/>
    </source>
</evidence>
<dbReference type="Proteomes" id="UP001334248">
    <property type="component" value="Unassembled WGS sequence"/>
</dbReference>
<dbReference type="Gene3D" id="1.10.10.440">
    <property type="entry name" value="FF domain"/>
    <property type="match status" value="1"/>
</dbReference>